<dbReference type="Gene3D" id="3.30.70.330">
    <property type="match status" value="1"/>
</dbReference>
<feature type="region of interest" description="Disordered" evidence="8">
    <location>
        <begin position="98"/>
        <end position="123"/>
    </location>
</feature>
<evidence type="ECO:0000256" key="3">
    <source>
        <dbReference type="ARBA" id="ARBA00022448"/>
    </source>
</evidence>
<dbReference type="Pfam" id="PF22602">
    <property type="entry name" value="NXF_NTF2"/>
    <property type="match status" value="1"/>
</dbReference>
<dbReference type="PROSITE" id="PS50177">
    <property type="entry name" value="NTF2_DOMAIN"/>
    <property type="match status" value="1"/>
</dbReference>
<evidence type="ECO:0000313" key="12">
    <source>
        <dbReference type="RefSeq" id="XP_015511497.2"/>
    </source>
</evidence>
<proteinExistence type="inferred from homology"/>
<feature type="region of interest" description="Disordered" evidence="8">
    <location>
        <begin position="74"/>
        <end position="93"/>
    </location>
</feature>
<keyword evidence="7" id="KW-0539">Nucleus</keyword>
<dbReference type="PANTHER" id="PTHR10662:SF22">
    <property type="entry name" value="NUCLEAR RNA EXPORT FACTOR 1"/>
    <property type="match status" value="1"/>
</dbReference>
<accession>A0A6J0BBF0</accession>
<keyword evidence="6" id="KW-0509">mRNA transport</keyword>
<evidence type="ECO:0000313" key="11">
    <source>
        <dbReference type="Proteomes" id="UP000829291"/>
    </source>
</evidence>
<protein>
    <submittedName>
        <fullName evidence="12">Nuclear RNA export factor 1</fullName>
    </submittedName>
</protein>
<evidence type="ECO:0000256" key="7">
    <source>
        <dbReference type="ARBA" id="ARBA00023242"/>
    </source>
</evidence>
<feature type="domain" description="TAP-C" evidence="10">
    <location>
        <begin position="586"/>
        <end position="640"/>
    </location>
</feature>
<evidence type="ECO:0000259" key="9">
    <source>
        <dbReference type="PROSITE" id="PS50177"/>
    </source>
</evidence>
<dbReference type="SUPFAM" id="SSF54427">
    <property type="entry name" value="NTF2-like"/>
    <property type="match status" value="1"/>
</dbReference>
<dbReference type="PROSITE" id="PS51450">
    <property type="entry name" value="LRR"/>
    <property type="match status" value="2"/>
</dbReference>
<dbReference type="KEGG" id="nlo:107218210"/>
<dbReference type="PANTHER" id="PTHR10662">
    <property type="entry name" value="NUCLEAR RNA EXPORT FACTOR"/>
    <property type="match status" value="1"/>
</dbReference>
<keyword evidence="4" id="KW-0433">Leucine-rich repeat</keyword>
<dbReference type="InterPro" id="IPR012677">
    <property type="entry name" value="Nucleotide-bd_a/b_plait_sf"/>
</dbReference>
<dbReference type="SMART" id="SM00804">
    <property type="entry name" value="TAP_C"/>
    <property type="match status" value="1"/>
</dbReference>
<comment type="subcellular location">
    <subcellularLocation>
        <location evidence="1">Nucleus</location>
        <location evidence="1">Nucleoplasm</location>
    </subcellularLocation>
</comment>
<dbReference type="GO" id="GO:0003824">
    <property type="term" value="F:catalytic activity"/>
    <property type="evidence" value="ECO:0007669"/>
    <property type="project" value="InterPro"/>
</dbReference>
<dbReference type="InterPro" id="IPR032710">
    <property type="entry name" value="NTF2-like_dom_sf"/>
</dbReference>
<dbReference type="PROSITE" id="PS51281">
    <property type="entry name" value="TAP_C"/>
    <property type="match status" value="1"/>
</dbReference>
<dbReference type="GeneID" id="107218210"/>
<evidence type="ECO:0000256" key="2">
    <source>
        <dbReference type="ARBA" id="ARBA00009285"/>
    </source>
</evidence>
<dbReference type="GO" id="GO:0016973">
    <property type="term" value="P:poly(A)+ mRNA export from nucleus"/>
    <property type="evidence" value="ECO:0007669"/>
    <property type="project" value="TreeGrafter"/>
</dbReference>
<feature type="domain" description="NTF2" evidence="9">
    <location>
        <begin position="404"/>
        <end position="550"/>
    </location>
</feature>
<dbReference type="RefSeq" id="XP_015511497.2">
    <property type="nucleotide sequence ID" value="XM_015656011.2"/>
</dbReference>
<dbReference type="InParanoid" id="A0A6J0BBF0"/>
<dbReference type="SUPFAM" id="SSF46934">
    <property type="entry name" value="UBA-like"/>
    <property type="match status" value="1"/>
</dbReference>
<dbReference type="Pfam" id="PF03943">
    <property type="entry name" value="TAP_C"/>
    <property type="match status" value="1"/>
</dbReference>
<dbReference type="CDD" id="cd00780">
    <property type="entry name" value="NTF2"/>
    <property type="match status" value="1"/>
</dbReference>
<dbReference type="InterPro" id="IPR002075">
    <property type="entry name" value="NTF2_dom"/>
</dbReference>
<organism evidence="12">
    <name type="scientific">Neodiprion lecontei</name>
    <name type="common">Redheaded pine sawfly</name>
    <dbReference type="NCBI Taxonomy" id="441921"/>
    <lineage>
        <taxon>Eukaryota</taxon>
        <taxon>Metazoa</taxon>
        <taxon>Ecdysozoa</taxon>
        <taxon>Arthropoda</taxon>
        <taxon>Hexapoda</taxon>
        <taxon>Insecta</taxon>
        <taxon>Pterygota</taxon>
        <taxon>Neoptera</taxon>
        <taxon>Endopterygota</taxon>
        <taxon>Hymenoptera</taxon>
        <taxon>Tenthredinoidea</taxon>
        <taxon>Diprionidae</taxon>
        <taxon>Diprioninae</taxon>
        <taxon>Neodiprion</taxon>
    </lineage>
</organism>
<dbReference type="Gene3D" id="1.10.8.10">
    <property type="entry name" value="DNA helicase RuvA subunit, C-terminal domain"/>
    <property type="match status" value="1"/>
</dbReference>
<dbReference type="InterPro" id="IPR001611">
    <property type="entry name" value="Leu-rich_rpt"/>
</dbReference>
<dbReference type="InterPro" id="IPR032675">
    <property type="entry name" value="LRR_dom_sf"/>
</dbReference>
<evidence type="ECO:0000256" key="4">
    <source>
        <dbReference type="ARBA" id="ARBA00022614"/>
    </source>
</evidence>
<dbReference type="InterPro" id="IPR005637">
    <property type="entry name" value="TAP_C_dom"/>
</dbReference>
<feature type="compositionally biased region" description="Basic and acidic residues" evidence="8">
    <location>
        <begin position="57"/>
        <end position="69"/>
    </location>
</feature>
<comment type="similarity">
    <text evidence="2">Belongs to the NXF family.</text>
</comment>
<dbReference type="InterPro" id="IPR030217">
    <property type="entry name" value="NXF_fam"/>
</dbReference>
<dbReference type="InterPro" id="IPR018222">
    <property type="entry name" value="Nuclear_transport_factor_2_euk"/>
</dbReference>
<dbReference type="InterPro" id="IPR057125">
    <property type="entry name" value="NXF1/2/3/5-like_LRR"/>
</dbReference>
<dbReference type="SUPFAM" id="SSF54928">
    <property type="entry name" value="RNA-binding domain, RBD"/>
    <property type="match status" value="1"/>
</dbReference>
<dbReference type="GO" id="GO:0005654">
    <property type="term" value="C:nucleoplasm"/>
    <property type="evidence" value="ECO:0007669"/>
    <property type="project" value="UniProtKB-SubCell"/>
</dbReference>
<evidence type="ECO:0000259" key="10">
    <source>
        <dbReference type="PROSITE" id="PS51281"/>
    </source>
</evidence>
<evidence type="ECO:0000256" key="1">
    <source>
        <dbReference type="ARBA" id="ARBA00004642"/>
    </source>
</evidence>
<dbReference type="GO" id="GO:0005635">
    <property type="term" value="C:nuclear envelope"/>
    <property type="evidence" value="ECO:0007669"/>
    <property type="project" value="UniProtKB-ARBA"/>
</dbReference>
<gene>
    <name evidence="12" type="primary">LOC107218210</name>
</gene>
<dbReference type="CDD" id="cd14342">
    <property type="entry name" value="UBA_TAP-C"/>
    <property type="match status" value="1"/>
</dbReference>
<evidence type="ECO:0000256" key="8">
    <source>
        <dbReference type="SAM" id="MobiDB-lite"/>
    </source>
</evidence>
<dbReference type="InterPro" id="IPR015245">
    <property type="entry name" value="Tap_RNA-bd"/>
</dbReference>
<dbReference type="GO" id="GO:0005737">
    <property type="term" value="C:cytoplasm"/>
    <property type="evidence" value="ECO:0007669"/>
    <property type="project" value="InterPro"/>
</dbReference>
<evidence type="ECO:0000256" key="5">
    <source>
        <dbReference type="ARBA" id="ARBA00022737"/>
    </source>
</evidence>
<dbReference type="Pfam" id="PF24048">
    <property type="entry name" value="LRR_NXF1-5"/>
    <property type="match status" value="1"/>
</dbReference>
<dbReference type="GO" id="GO:0003723">
    <property type="term" value="F:RNA binding"/>
    <property type="evidence" value="ECO:0007669"/>
    <property type="project" value="UniProtKB-KW"/>
</dbReference>
<feature type="region of interest" description="Disordered" evidence="8">
    <location>
        <begin position="1"/>
        <end position="69"/>
    </location>
</feature>
<dbReference type="Gene3D" id="3.10.450.50">
    <property type="match status" value="1"/>
</dbReference>
<keyword evidence="5" id="KW-0677">Repeat</keyword>
<evidence type="ECO:0000256" key="6">
    <source>
        <dbReference type="ARBA" id="ARBA00022816"/>
    </source>
</evidence>
<dbReference type="AlphaFoldDB" id="A0A6J0BBF0"/>
<dbReference type="OrthoDB" id="25872at2759"/>
<dbReference type="FunCoup" id="A0A6J0BBF0">
    <property type="interactions" value="1028"/>
</dbReference>
<dbReference type="InterPro" id="IPR009060">
    <property type="entry name" value="UBA-like_sf"/>
</dbReference>
<dbReference type="InterPro" id="IPR035979">
    <property type="entry name" value="RBD_domain_sf"/>
</dbReference>
<reference evidence="12" key="1">
    <citation type="submission" date="2025-08" db="UniProtKB">
        <authorList>
            <consortium name="RefSeq"/>
        </authorList>
    </citation>
    <scope>IDENTIFICATION</scope>
    <source>
        <tissue evidence="12">Thorax and Abdomen</tissue>
    </source>
</reference>
<dbReference type="Proteomes" id="UP000829291">
    <property type="component" value="Chromosome 6"/>
</dbReference>
<dbReference type="Gene3D" id="3.80.10.10">
    <property type="entry name" value="Ribonuclease Inhibitor"/>
    <property type="match status" value="1"/>
</dbReference>
<keyword evidence="3" id="KW-0813">Transport</keyword>
<sequence>MPRKNSKGRGWNNHQPQQRRDNSERRQYYGHDDRTLYSDRDSAPRVSFKTSRIGKGGRGERHNRDRQRDLEAGLRRHLDDDAEMSNEVRQNRGRSGVAWRGNARGMGRPRTRRNSPVPPRGVDDHRYRNLQAAPANCYKVHISNTSTFNKEYLLDVLTSYLTPDTFIPIMYKFEGNDVTFYVDEFTIANKLLKADRQILANNGSKLTIKVRPYFPPAKVDQQFKDRIKIAVVKRYVAASALDLSQFHRDKDLYQDMFCALFQPKILMAVIDVISEHTPNLEALNLDGNKLQNIDRLGTQLHTKLPNLSILHLSNNRIRDLKAIDGLKQLKLKELRLLGNPLCDKYKQWPEEFISDIRKRFPKLLKLDDMNLPPPIGFEIAADEDASKLPVSQRVFSITNETRQVADAFLHQYFLIFDSNNRQPLLNAYDEQASFSLTIACKHDNLNRFKEYLPHNRNLFRVNDQERRLKLLKQGRLTIVSFLSEIPKTKHCFNSFSMDISLCSEVAMIVMITGVFQEVETDKKPLRYFSRSLLIVPQGSGFCIRNEQLHINEPTDEQKKQALTEISADNSNARVTESSEPVVAQQDLHLQMAMALSQQSGMNLEWSRECLTKVQWNFDMALAAFKKFHELGQVPPQAFQK</sequence>
<name>A0A6J0BBF0_NEOLC</name>
<dbReference type="Pfam" id="PF09162">
    <property type="entry name" value="Tap-RNA_bind"/>
    <property type="match status" value="1"/>
</dbReference>
<feature type="compositionally biased region" description="Basic and acidic residues" evidence="8">
    <location>
        <begin position="18"/>
        <end position="43"/>
    </location>
</feature>
<dbReference type="SUPFAM" id="SSF52058">
    <property type="entry name" value="L domain-like"/>
    <property type="match status" value="1"/>
</dbReference>
<keyword evidence="11" id="KW-1185">Reference proteome</keyword>